<dbReference type="Pfam" id="PF00324">
    <property type="entry name" value="AA_permease"/>
    <property type="match status" value="1"/>
</dbReference>
<dbReference type="PANTHER" id="PTHR42770">
    <property type="entry name" value="AMINO ACID TRANSPORTER-RELATED"/>
    <property type="match status" value="1"/>
</dbReference>
<evidence type="ECO:0000256" key="5">
    <source>
        <dbReference type="SAM" id="Phobius"/>
    </source>
</evidence>
<dbReference type="Gene3D" id="1.20.1740.10">
    <property type="entry name" value="Amino acid/polyamine transporter I"/>
    <property type="match status" value="1"/>
</dbReference>
<sequence length="491" mass="51754">MNEPYSPTHLAAGAPAAQPAGESAVASNRSLLGLWQIVFLVISAAAPLTGMLGAVPPAISLGNGAGIPGAFVLAGAVLLVFSVGFASMSRHIVRAGAFYAYITAGFGRPAGMAGALVALLSYTSIQIALYGLFGFFCTVVLGPLVHAAVPWYVWSFACLVIVQFTGLRGIDLNSRLLGVLMCLELGILLLLSLAIVIHHGGPDGLTLAPFAPRHVFSGHLGIAAMFALASFIGFEATAIYGKECRDPKVTVPRATYVSVTLILVFFAFVTWAIVCAYGIDNVTEVATKQPGDFWFIQSTKYLGGAMTTTMSFLLLSSIFASLLSFHNTIVRYIHALSGEGILPAVLDRLHPKYGSPYLASYLQTLSVAVPLGVFVAANSDPFNIVFSCTSALGTIGIVMLQALTSFSVVAFFRATKKDTRLWHALLAPVLGGFGLLAIGIVLIGNLDALSGSDSPVVRSFPWIVLAVALFGVAIAFVLKRSRPDIYARFGQ</sequence>
<feature type="transmembrane region" description="Helical" evidence="5">
    <location>
        <begin position="253"/>
        <end position="279"/>
    </location>
</feature>
<dbReference type="PIRSF" id="PIRSF006060">
    <property type="entry name" value="AA_transporter"/>
    <property type="match status" value="1"/>
</dbReference>
<dbReference type="PANTHER" id="PTHR42770:SF16">
    <property type="entry name" value="AMINO ACID PERMEASE"/>
    <property type="match status" value="1"/>
</dbReference>
<evidence type="ECO:0000256" key="3">
    <source>
        <dbReference type="ARBA" id="ARBA00022989"/>
    </source>
</evidence>
<evidence type="ECO:0000313" key="8">
    <source>
        <dbReference type="Proteomes" id="UP000245712"/>
    </source>
</evidence>
<comment type="caution">
    <text evidence="7">The sequence shown here is derived from an EMBL/GenBank/DDBJ whole genome shotgun (WGS) entry which is preliminary data.</text>
</comment>
<feature type="transmembrane region" description="Helical" evidence="5">
    <location>
        <begin position="127"/>
        <end position="145"/>
    </location>
</feature>
<evidence type="ECO:0000256" key="4">
    <source>
        <dbReference type="ARBA" id="ARBA00023136"/>
    </source>
</evidence>
<feature type="transmembrane region" description="Helical" evidence="5">
    <location>
        <begin position="34"/>
        <end position="55"/>
    </location>
</feature>
<feature type="transmembrane region" description="Helical" evidence="5">
    <location>
        <begin position="299"/>
        <end position="323"/>
    </location>
</feature>
<feature type="transmembrane region" description="Helical" evidence="5">
    <location>
        <begin position="384"/>
        <end position="412"/>
    </location>
</feature>
<comment type="subcellular location">
    <subcellularLocation>
        <location evidence="1">Membrane</location>
        <topology evidence="1">Multi-pass membrane protein</topology>
    </subcellularLocation>
</comment>
<evidence type="ECO:0000256" key="2">
    <source>
        <dbReference type="ARBA" id="ARBA00022692"/>
    </source>
</evidence>
<keyword evidence="4 5" id="KW-0472">Membrane</keyword>
<feature type="transmembrane region" description="Helical" evidence="5">
    <location>
        <begin position="220"/>
        <end position="241"/>
    </location>
</feature>
<feature type="transmembrane region" description="Helical" evidence="5">
    <location>
        <begin position="98"/>
        <end position="120"/>
    </location>
</feature>
<feature type="transmembrane region" description="Helical" evidence="5">
    <location>
        <begin position="424"/>
        <end position="444"/>
    </location>
</feature>
<proteinExistence type="predicted"/>
<feature type="transmembrane region" description="Helical" evidence="5">
    <location>
        <begin position="358"/>
        <end position="378"/>
    </location>
</feature>
<protein>
    <submittedName>
        <fullName evidence="7">Amino acid/polyamine/organocation transporter (APC superfamily)</fullName>
    </submittedName>
</protein>
<evidence type="ECO:0000259" key="6">
    <source>
        <dbReference type="Pfam" id="PF00324"/>
    </source>
</evidence>
<dbReference type="EMBL" id="QEOB01000045">
    <property type="protein sequence ID" value="PVX61099.1"/>
    <property type="molecule type" value="Genomic_DNA"/>
</dbReference>
<evidence type="ECO:0000313" key="7">
    <source>
        <dbReference type="EMBL" id="PVX61099.1"/>
    </source>
</evidence>
<accession>A0ABX5K6D9</accession>
<keyword evidence="8" id="KW-1185">Reference proteome</keyword>
<feature type="domain" description="Amino acid permease/ SLC12A" evidence="6">
    <location>
        <begin position="38"/>
        <end position="452"/>
    </location>
</feature>
<keyword evidence="3 5" id="KW-1133">Transmembrane helix</keyword>
<evidence type="ECO:0000256" key="1">
    <source>
        <dbReference type="ARBA" id="ARBA00004141"/>
    </source>
</evidence>
<dbReference type="InterPro" id="IPR004841">
    <property type="entry name" value="AA-permease/SLC12A_dom"/>
</dbReference>
<dbReference type="InterPro" id="IPR050367">
    <property type="entry name" value="APC_superfamily"/>
</dbReference>
<keyword evidence="2 5" id="KW-0812">Transmembrane</keyword>
<feature type="transmembrane region" description="Helical" evidence="5">
    <location>
        <begin position="151"/>
        <end position="170"/>
    </location>
</feature>
<feature type="transmembrane region" description="Helical" evidence="5">
    <location>
        <begin position="459"/>
        <end position="478"/>
    </location>
</feature>
<reference evidence="7 8" key="1">
    <citation type="submission" date="2018-05" db="EMBL/GenBank/DDBJ databases">
        <title>Genomic Encyclopedia of Type Strains, Phase IV (KMG-V): Genome sequencing to study the core and pangenomes of soil and plant-associated prokaryotes.</title>
        <authorList>
            <person name="Whitman W."/>
        </authorList>
    </citation>
    <scope>NUCLEOTIDE SEQUENCE [LARGE SCALE GENOMIC DNA]</scope>
    <source>
        <strain evidence="7 8">SCZa-39</strain>
    </source>
</reference>
<feature type="transmembrane region" description="Helical" evidence="5">
    <location>
        <begin position="67"/>
        <end position="86"/>
    </location>
</feature>
<feature type="transmembrane region" description="Helical" evidence="5">
    <location>
        <begin position="177"/>
        <end position="200"/>
    </location>
</feature>
<name>A0ABX5K6D9_9BURK</name>
<organism evidence="7 8">
    <name type="scientific">Paraburkholderia unamae</name>
    <dbReference type="NCBI Taxonomy" id="219649"/>
    <lineage>
        <taxon>Bacteria</taxon>
        <taxon>Pseudomonadati</taxon>
        <taxon>Pseudomonadota</taxon>
        <taxon>Betaproteobacteria</taxon>
        <taxon>Burkholderiales</taxon>
        <taxon>Burkholderiaceae</taxon>
        <taxon>Paraburkholderia</taxon>
    </lineage>
</organism>
<dbReference type="Proteomes" id="UP000245712">
    <property type="component" value="Unassembled WGS sequence"/>
</dbReference>
<gene>
    <name evidence="7" type="ORF">C7402_14532</name>
</gene>